<feature type="domain" description="Response regulatory" evidence="10">
    <location>
        <begin position="1086"/>
        <end position="1200"/>
    </location>
</feature>
<dbReference type="CDD" id="cd17574">
    <property type="entry name" value="REC_OmpR"/>
    <property type="match status" value="1"/>
</dbReference>
<dbReference type="Gene3D" id="1.10.287.130">
    <property type="match status" value="1"/>
</dbReference>
<dbReference type="PROSITE" id="PS50109">
    <property type="entry name" value="HIS_KIN"/>
    <property type="match status" value="1"/>
</dbReference>
<dbReference type="GO" id="GO:0003700">
    <property type="term" value="F:DNA-binding transcription factor activity"/>
    <property type="evidence" value="ECO:0007669"/>
    <property type="project" value="InterPro"/>
</dbReference>
<feature type="signal peptide" evidence="7">
    <location>
        <begin position="1"/>
        <end position="24"/>
    </location>
</feature>
<accession>A0A415TCB1</accession>
<dbReference type="InterPro" id="IPR011006">
    <property type="entry name" value="CheY-like_superfamily"/>
</dbReference>
<dbReference type="SMART" id="SM00388">
    <property type="entry name" value="HisKA"/>
    <property type="match status" value="1"/>
</dbReference>
<dbReference type="CDD" id="cd00082">
    <property type="entry name" value="HisKA"/>
    <property type="match status" value="1"/>
</dbReference>
<dbReference type="Gene3D" id="3.40.50.2300">
    <property type="match status" value="1"/>
</dbReference>
<dbReference type="Pfam" id="PF12833">
    <property type="entry name" value="HTH_18"/>
    <property type="match status" value="1"/>
</dbReference>
<evidence type="ECO:0000313" key="12">
    <source>
        <dbReference type="Proteomes" id="UP000285109"/>
    </source>
</evidence>
<evidence type="ECO:0000256" key="6">
    <source>
        <dbReference type="PROSITE-ProRule" id="PRU00169"/>
    </source>
</evidence>
<dbReference type="InterPro" id="IPR009057">
    <property type="entry name" value="Homeodomain-like_sf"/>
</dbReference>
<dbReference type="SUPFAM" id="SSF101898">
    <property type="entry name" value="NHL repeat"/>
    <property type="match status" value="1"/>
</dbReference>
<dbReference type="Gene3D" id="2.60.40.10">
    <property type="entry name" value="Immunoglobulins"/>
    <property type="match status" value="1"/>
</dbReference>
<gene>
    <name evidence="11" type="ORF">DWZ34_04950</name>
</gene>
<dbReference type="EC" id="2.7.13.3" evidence="2"/>
<dbReference type="SMART" id="SM00387">
    <property type="entry name" value="HATPase_c"/>
    <property type="match status" value="1"/>
</dbReference>
<dbReference type="InterPro" id="IPR018060">
    <property type="entry name" value="HTH_AraC"/>
</dbReference>
<dbReference type="SUPFAM" id="SSF47384">
    <property type="entry name" value="Homodimeric domain of signal transducing histidine kinase"/>
    <property type="match status" value="1"/>
</dbReference>
<dbReference type="EMBL" id="QRQK01000007">
    <property type="protein sequence ID" value="RHM98928.1"/>
    <property type="molecule type" value="Genomic_DNA"/>
</dbReference>
<keyword evidence="7" id="KW-0732">Signal</keyword>
<name>A0A415TCB1_9BACT</name>
<feature type="domain" description="Histidine kinase" evidence="9">
    <location>
        <begin position="837"/>
        <end position="1052"/>
    </location>
</feature>
<dbReference type="Pfam" id="PF00072">
    <property type="entry name" value="Response_reg"/>
    <property type="match status" value="1"/>
</dbReference>
<dbReference type="SUPFAM" id="SSF46689">
    <property type="entry name" value="Homeodomain-like"/>
    <property type="match status" value="1"/>
</dbReference>
<dbReference type="Pfam" id="PF07495">
    <property type="entry name" value="Y_Y_Y"/>
    <property type="match status" value="1"/>
</dbReference>
<evidence type="ECO:0000256" key="7">
    <source>
        <dbReference type="SAM" id="SignalP"/>
    </source>
</evidence>
<dbReference type="RefSeq" id="WP_118494015.1">
    <property type="nucleotide sequence ID" value="NZ_QRQK01000007.1"/>
</dbReference>
<evidence type="ECO:0000259" key="10">
    <source>
        <dbReference type="PROSITE" id="PS50110"/>
    </source>
</evidence>
<dbReference type="InterPro" id="IPR011123">
    <property type="entry name" value="Y_Y_Y"/>
</dbReference>
<evidence type="ECO:0000256" key="4">
    <source>
        <dbReference type="ARBA" id="ARBA00023015"/>
    </source>
</evidence>
<dbReference type="SUPFAM" id="SSF52172">
    <property type="entry name" value="CheY-like"/>
    <property type="match status" value="1"/>
</dbReference>
<dbReference type="InterPro" id="IPR036890">
    <property type="entry name" value="HATPase_C_sf"/>
</dbReference>
<dbReference type="InterPro" id="IPR005467">
    <property type="entry name" value="His_kinase_dom"/>
</dbReference>
<dbReference type="PROSITE" id="PS50110">
    <property type="entry name" value="RESPONSE_REGULATORY"/>
    <property type="match status" value="1"/>
</dbReference>
<feature type="modified residue" description="4-aspartylphosphate" evidence="6">
    <location>
        <position position="1133"/>
    </location>
</feature>
<dbReference type="SMART" id="SM00342">
    <property type="entry name" value="HTH_ARAC"/>
    <property type="match status" value="1"/>
</dbReference>
<dbReference type="InterPro" id="IPR001789">
    <property type="entry name" value="Sig_transdc_resp-reg_receiver"/>
</dbReference>
<protein>
    <recommendedName>
        <fullName evidence="2">histidine kinase</fullName>
        <ecNumber evidence="2">2.7.13.3</ecNumber>
    </recommendedName>
</protein>
<feature type="domain" description="HTH araC/xylS-type" evidence="8">
    <location>
        <begin position="1237"/>
        <end position="1336"/>
    </location>
</feature>
<dbReference type="Gene3D" id="2.130.10.10">
    <property type="entry name" value="YVTN repeat-like/Quinoprotein amine dehydrogenase"/>
    <property type="match status" value="2"/>
</dbReference>
<keyword evidence="5" id="KW-0804">Transcription</keyword>
<evidence type="ECO:0000256" key="3">
    <source>
        <dbReference type="ARBA" id="ARBA00022553"/>
    </source>
</evidence>
<dbReference type="GO" id="GO:0043565">
    <property type="term" value="F:sequence-specific DNA binding"/>
    <property type="evidence" value="ECO:0007669"/>
    <property type="project" value="InterPro"/>
</dbReference>
<evidence type="ECO:0000313" key="11">
    <source>
        <dbReference type="EMBL" id="RHM98928.1"/>
    </source>
</evidence>
<evidence type="ECO:0000256" key="1">
    <source>
        <dbReference type="ARBA" id="ARBA00000085"/>
    </source>
</evidence>
<comment type="catalytic activity">
    <reaction evidence="1">
        <text>ATP + protein L-histidine = ADP + protein N-phospho-L-histidine.</text>
        <dbReference type="EC" id="2.7.13.3"/>
    </reaction>
</comment>
<dbReference type="SMART" id="SM00448">
    <property type="entry name" value="REC"/>
    <property type="match status" value="1"/>
</dbReference>
<dbReference type="Gene3D" id="1.10.10.60">
    <property type="entry name" value="Homeodomain-like"/>
    <property type="match status" value="1"/>
</dbReference>
<dbReference type="SUPFAM" id="SSF63829">
    <property type="entry name" value="Calcium-dependent phosphotriesterase"/>
    <property type="match status" value="1"/>
</dbReference>
<dbReference type="InterPro" id="IPR003661">
    <property type="entry name" value="HisK_dim/P_dom"/>
</dbReference>
<dbReference type="InterPro" id="IPR036097">
    <property type="entry name" value="HisK_dim/P_sf"/>
</dbReference>
<dbReference type="SUPFAM" id="SSF55874">
    <property type="entry name" value="ATPase domain of HSP90 chaperone/DNA topoisomerase II/histidine kinase"/>
    <property type="match status" value="1"/>
</dbReference>
<dbReference type="Pfam" id="PF07494">
    <property type="entry name" value="Reg_prop"/>
    <property type="match status" value="3"/>
</dbReference>
<proteinExistence type="predicted"/>
<evidence type="ECO:0000259" key="8">
    <source>
        <dbReference type="PROSITE" id="PS01124"/>
    </source>
</evidence>
<dbReference type="InterPro" id="IPR004358">
    <property type="entry name" value="Sig_transdc_His_kin-like_C"/>
</dbReference>
<comment type="caution">
    <text evidence="11">The sequence shown here is derived from an EMBL/GenBank/DDBJ whole genome shotgun (WGS) entry which is preliminary data.</text>
</comment>
<feature type="chain" id="PRO_5019355243" description="histidine kinase" evidence="7">
    <location>
        <begin position="25"/>
        <end position="1352"/>
    </location>
</feature>
<dbReference type="Gene3D" id="3.30.565.10">
    <property type="entry name" value="Histidine kinase-like ATPase, C-terminal domain"/>
    <property type="match status" value="1"/>
</dbReference>
<dbReference type="InterPro" id="IPR003594">
    <property type="entry name" value="HATPase_dom"/>
</dbReference>
<reference evidence="11 12" key="1">
    <citation type="submission" date="2018-08" db="EMBL/GenBank/DDBJ databases">
        <title>A genome reference for cultivated species of the human gut microbiota.</title>
        <authorList>
            <person name="Zou Y."/>
            <person name="Xue W."/>
            <person name="Luo G."/>
        </authorList>
    </citation>
    <scope>NUCLEOTIDE SEQUENCE [LARGE SCALE GENOMIC DNA]</scope>
    <source>
        <strain evidence="11 12">AF31-28B-AC</strain>
    </source>
</reference>
<dbReference type="PRINTS" id="PR00344">
    <property type="entry name" value="BCTRLSENSOR"/>
</dbReference>
<dbReference type="PANTHER" id="PTHR43547:SF2">
    <property type="entry name" value="HYBRID SIGNAL TRANSDUCTION HISTIDINE KINASE C"/>
    <property type="match status" value="1"/>
</dbReference>
<dbReference type="PANTHER" id="PTHR43547">
    <property type="entry name" value="TWO-COMPONENT HISTIDINE KINASE"/>
    <property type="match status" value="1"/>
</dbReference>
<keyword evidence="4" id="KW-0805">Transcription regulation</keyword>
<evidence type="ECO:0000256" key="2">
    <source>
        <dbReference type="ARBA" id="ARBA00012438"/>
    </source>
</evidence>
<keyword evidence="3 6" id="KW-0597">Phosphoprotein</keyword>
<dbReference type="Pfam" id="PF00512">
    <property type="entry name" value="HisKA"/>
    <property type="match status" value="1"/>
</dbReference>
<sequence length="1352" mass="153983">MKKYFSSCLLLMICMILNSQPLVLRNLGMESGLSNLLVTDIEKDQKGFIWVATEAGLNCFDGRRFRTFLKSNSNLSGNALNALLFDKKENRLWVGSKTGLSIMDRTTMKLERIPALDSLNISNIVSLSYSAAPDSNIWVADHYYDIALCHRQSGKVVMHLSAAKLKFPSSFRCVLDNGKGQLYIGHEGDGFTIFDLKQQKFRNYRYDFQNPHSLPGNDVFCFCIDHIGNLWLGTNNGLALYRPETDDFITFRHNQKNPFSLVSDIIYDIREMHDGTLWIASDIGGVNILDLSQISFQSPDDVKFRSIDVTYDKYGLSSGNIRSLLEDDYGNVWIGNRSSGVDFVGHSLPPFHVLPYRKRGQDVKLENVVGICSYGNDGVWLGGMNEVALFCKGKEIRRIDLTPYLTRAYAQVAALLCDGDMLYVGMYDDGVLRIHLPSGKVERLYFEHSEKSLSVYAFYKEKEGKIWVGTVRGLYYLDKGKNICPEETVNKKIQSVSVFGIFRDRQDKLWIGTYGDGIYVFDKSNTFLHHWGEANGLVSNTVHQFSGKNGGGIWGALRGGIVCFPDTSNPENFKCYDTRDGLQDEYIHALMEDGNANVWFSSDKGISCYNERGKKLYDYGYSYGVPMGSFSDAAVCMTKDSTFYFASQNGVCYFHPLDLQKKEVCAPVQIIDFQIITEDSGNTDAQDIILDNTPIQLSYKQNTFCILFSVSDYAQSTQVEYAYKMEGLGHEWIRFRENDPVVFRNIAPGKYEFRVKVRLLNQDWRDEEATLVIEVLPPFWNTWYAKLFYLLIFVLGLVSVFRLYHRRLILANFLEMERREMINQQKLNNERLRFYTNITHELRTPLTLIIGPLGDLMDDTKLPLSYTRKISLIHRSALHLLELVNQILDFRKVESQNRKLIVAKGDLKSLLLEVGLRYKELNRNEKVQFEINIEETAQTILYFDSDIITTILNNLLSNAIKYTPEGKINLTLRTVGEYTEIEVSDTGYGISSEALPHIFECYYQAEGKHQASGTGIGLALVKSLADLHEGVLKVSSEVDKGTSIVLAIQTNNTYPNALHKDVSEVEDIQDKYMTDETEKKKADCPLILVVEDNDDIREYISASLEHYRVILAKNGKEGWEKTQKEIPDVVISDVMMPVMDGFELCRLIKKNMRTSHIPVILLTAKDSIQDKEEGYGCGADSYLTKPFSAKLLEVRICNLLEARRNLASLINNQGKENVLVNEAEPLQLNKLDKKFLDELIKIIELNVNTEKLDMPFIAAQMHMSHSTLYRKIKGLLGISGTEFIRRIRLRYSLKLMLEEGYNISEAAYATGFSDVGYFRNCFKGEYGMTPSEYMKQQKSSTSVKYNMGENDE</sequence>
<dbReference type="PROSITE" id="PS01124">
    <property type="entry name" value="HTH_ARAC_FAMILY_2"/>
    <property type="match status" value="1"/>
</dbReference>
<dbReference type="InterPro" id="IPR011110">
    <property type="entry name" value="Reg_prop"/>
</dbReference>
<dbReference type="GO" id="GO:0000155">
    <property type="term" value="F:phosphorelay sensor kinase activity"/>
    <property type="evidence" value="ECO:0007669"/>
    <property type="project" value="InterPro"/>
</dbReference>
<evidence type="ECO:0000256" key="5">
    <source>
        <dbReference type="ARBA" id="ARBA00023163"/>
    </source>
</evidence>
<dbReference type="Proteomes" id="UP000285109">
    <property type="component" value="Unassembled WGS sequence"/>
</dbReference>
<dbReference type="Pfam" id="PF02518">
    <property type="entry name" value="HATPase_c"/>
    <property type="match status" value="1"/>
</dbReference>
<organism evidence="11 12">
    <name type="scientific">Phocaeicola plebeius</name>
    <dbReference type="NCBI Taxonomy" id="310297"/>
    <lineage>
        <taxon>Bacteria</taxon>
        <taxon>Pseudomonadati</taxon>
        <taxon>Bacteroidota</taxon>
        <taxon>Bacteroidia</taxon>
        <taxon>Bacteroidales</taxon>
        <taxon>Bacteroidaceae</taxon>
        <taxon>Phocaeicola</taxon>
    </lineage>
</organism>
<dbReference type="InterPro" id="IPR013783">
    <property type="entry name" value="Ig-like_fold"/>
</dbReference>
<evidence type="ECO:0000259" key="9">
    <source>
        <dbReference type="PROSITE" id="PS50109"/>
    </source>
</evidence>
<dbReference type="InterPro" id="IPR015943">
    <property type="entry name" value="WD40/YVTN_repeat-like_dom_sf"/>
</dbReference>